<dbReference type="Proteomes" id="UP000054703">
    <property type="component" value="Unassembled WGS sequence"/>
</dbReference>
<evidence type="ECO:0000313" key="1">
    <source>
        <dbReference type="EMBL" id="KTD67478.1"/>
    </source>
</evidence>
<organism evidence="1 2">
    <name type="scientific">Legionella santicrucis</name>
    <dbReference type="NCBI Taxonomy" id="45074"/>
    <lineage>
        <taxon>Bacteria</taxon>
        <taxon>Pseudomonadati</taxon>
        <taxon>Pseudomonadota</taxon>
        <taxon>Gammaproteobacteria</taxon>
        <taxon>Legionellales</taxon>
        <taxon>Legionellaceae</taxon>
        <taxon>Legionella</taxon>
    </lineage>
</organism>
<dbReference type="PATRIC" id="fig|45074.5.peg.391"/>
<dbReference type="EMBL" id="LNYU01000008">
    <property type="protein sequence ID" value="KTD67478.1"/>
    <property type="molecule type" value="Genomic_DNA"/>
</dbReference>
<sequence>MNWWTSVMDGAKSLGNGAAWALSKAPITQVVSYAADTAFYVTEQVLALREAIPALIAPFKTRVEDMTPPMESVQKVIKGMGNIVFHDVLPVVAVNYVNNGIQSYFREGYSEEQGSLLAPYALFLSTLSLVNYGVQLYNYRQATKLVAHTLVLDTIAPSAFNEHKALVPSTPTLCVEEDCNFKRKFKGSLRGTIGLALNDLVLWGISQFPYGGKQIAWILGIYFYGEYITYMATPERCERHKGMKSESILSLGLAYTGTSALMNYALESTVGVPPYLYNRTLQHLLLLLHINVASHMSLPLVKPQKDVTIPIDPLFLYDRTKRFIIDVVFAGLMKRVPIDFKPPEGSKPFIPLSTVFKFFTKILESDLEKVEVSQPGFFKQATRVVLPNMFHNPKNAVNDPVIKQFWPEIRSDLLNIIDIVESTKPIQTLTTGAKPISSTVKYTLPKILWYRFGLPIKLSEFLLSLSKKEDFWNFVTALKRWIERNDVSREIILTKINSKAGLHETDKIIELPPNTQKSTTLPPSVDELKTPRPSTITDAKQLISHKPSSVITANSLFSTKQRKNLITSPKIDEVQSLHTTSLI</sequence>
<name>A0A0W0ZF95_9GAMM</name>
<keyword evidence="2" id="KW-1185">Reference proteome</keyword>
<gene>
    <name evidence="1" type="ORF">Lsan_0369</name>
</gene>
<evidence type="ECO:0000313" key="2">
    <source>
        <dbReference type="Proteomes" id="UP000054703"/>
    </source>
</evidence>
<protein>
    <submittedName>
        <fullName evidence="1">Uncharacterized protein</fullName>
    </submittedName>
</protein>
<dbReference type="OrthoDB" id="5651168at2"/>
<dbReference type="RefSeq" id="WP_058512845.1">
    <property type="nucleotide sequence ID" value="NZ_CAAAIH010000024.1"/>
</dbReference>
<reference evidence="1 2" key="1">
    <citation type="submission" date="2015-11" db="EMBL/GenBank/DDBJ databases">
        <title>Genomic analysis of 38 Legionella species identifies large and diverse effector repertoires.</title>
        <authorList>
            <person name="Burstein D."/>
            <person name="Amaro F."/>
            <person name="Zusman T."/>
            <person name="Lifshitz Z."/>
            <person name="Cohen O."/>
            <person name="Gilbert J.A."/>
            <person name="Pupko T."/>
            <person name="Shuman H.A."/>
            <person name="Segal G."/>
        </authorList>
    </citation>
    <scope>NUCLEOTIDE SEQUENCE [LARGE SCALE GENOMIC DNA]</scope>
    <source>
        <strain evidence="1 2">SC-63-C7</strain>
    </source>
</reference>
<proteinExistence type="predicted"/>
<dbReference type="AlphaFoldDB" id="A0A0W0ZF95"/>
<comment type="caution">
    <text evidence="1">The sequence shown here is derived from an EMBL/GenBank/DDBJ whole genome shotgun (WGS) entry which is preliminary data.</text>
</comment>
<dbReference type="STRING" id="45074.Lsan_0369"/>
<accession>A0A0W0ZF95</accession>